<feature type="coiled-coil region" evidence="1">
    <location>
        <begin position="313"/>
        <end position="358"/>
    </location>
</feature>
<dbReference type="PANTHER" id="PTHR32309">
    <property type="entry name" value="TYROSINE-PROTEIN KINASE"/>
    <property type="match status" value="1"/>
</dbReference>
<evidence type="ECO:0000313" key="3">
    <source>
        <dbReference type="EMBL" id="MDC8753783.1"/>
    </source>
</evidence>
<organism evidence="3 4">
    <name type="scientific">Erythrobacter fulvus</name>
    <dbReference type="NCBI Taxonomy" id="2987523"/>
    <lineage>
        <taxon>Bacteria</taxon>
        <taxon>Pseudomonadati</taxon>
        <taxon>Pseudomonadota</taxon>
        <taxon>Alphaproteobacteria</taxon>
        <taxon>Sphingomonadales</taxon>
        <taxon>Erythrobacteraceae</taxon>
        <taxon>Erythrobacter/Porphyrobacter group</taxon>
        <taxon>Erythrobacter</taxon>
    </lineage>
</organism>
<sequence length="402" mass="44502">MPDTTARSSEIVAFNNSGPGEAVVQESAARRARRLSRVRDALGRMDPLFCLTVIIPTLIATLYFGFIASDIYISESRYVVRSPDKPQKSGLGVLLGSAGFSSASEEVRAAQGFIESRDALRATNKDDFVQIAWGNENISIFDRFNPLGWSGSFEDLYQYYRGKVDVQYDAETGITTLTARAFRPRDAQTINERLLERSEQLVNNLNSRGNEDLVRYAEREVEEAKAQASAAALELSNYRNRKGVIDPERQAAVQLQMISKLQDELIGARMQLLQLSRVAAQNPQIPVLKVRIAGLEHAIGEQLGKVAGSDGSLSEAAAEYQRLQVQREFADQQLGLSLAALQDARNEARRQVAYVERVAQPSLPDDALEPRRLRGILSTLIVGLVAWGILTMLLAGVREHRN</sequence>
<protein>
    <recommendedName>
        <fullName evidence="5">Capsule biosynthesis protein</fullName>
    </recommendedName>
</protein>
<evidence type="ECO:0000313" key="4">
    <source>
        <dbReference type="Proteomes" id="UP001216558"/>
    </source>
</evidence>
<accession>A0ABT5JME9</accession>
<reference evidence="3 4" key="1">
    <citation type="submission" date="2022-10" db="EMBL/GenBank/DDBJ databases">
        <title>Erythrobacter sp. sf7 Genome sequencing.</title>
        <authorList>
            <person name="Park S."/>
        </authorList>
    </citation>
    <scope>NUCLEOTIDE SEQUENCE [LARGE SCALE GENOMIC DNA]</scope>
    <source>
        <strain evidence="4">sf7</strain>
    </source>
</reference>
<feature type="transmembrane region" description="Helical" evidence="2">
    <location>
        <begin position="376"/>
        <end position="397"/>
    </location>
</feature>
<gene>
    <name evidence="3" type="ORF">OIK40_03905</name>
</gene>
<dbReference type="Proteomes" id="UP001216558">
    <property type="component" value="Unassembled WGS sequence"/>
</dbReference>
<dbReference type="PANTHER" id="PTHR32309:SF13">
    <property type="entry name" value="FERRIC ENTEROBACTIN TRANSPORT PROTEIN FEPE"/>
    <property type="match status" value="1"/>
</dbReference>
<dbReference type="RefSeq" id="WP_273676383.1">
    <property type="nucleotide sequence ID" value="NZ_JAQQXQ010000002.1"/>
</dbReference>
<dbReference type="InterPro" id="IPR050445">
    <property type="entry name" value="Bact_polysacc_biosynth/exp"/>
</dbReference>
<name>A0ABT5JME9_9SPHN</name>
<evidence type="ECO:0000256" key="1">
    <source>
        <dbReference type="SAM" id="Coils"/>
    </source>
</evidence>
<keyword evidence="1" id="KW-0175">Coiled coil</keyword>
<keyword evidence="2" id="KW-0472">Membrane</keyword>
<comment type="caution">
    <text evidence="3">The sequence shown here is derived from an EMBL/GenBank/DDBJ whole genome shotgun (WGS) entry which is preliminary data.</text>
</comment>
<proteinExistence type="predicted"/>
<feature type="transmembrane region" description="Helical" evidence="2">
    <location>
        <begin position="48"/>
        <end position="68"/>
    </location>
</feature>
<keyword evidence="2" id="KW-0812">Transmembrane</keyword>
<dbReference type="EMBL" id="JAQQXQ010000002">
    <property type="protein sequence ID" value="MDC8753783.1"/>
    <property type="molecule type" value="Genomic_DNA"/>
</dbReference>
<evidence type="ECO:0000256" key="2">
    <source>
        <dbReference type="SAM" id="Phobius"/>
    </source>
</evidence>
<keyword evidence="2" id="KW-1133">Transmembrane helix</keyword>
<evidence type="ECO:0008006" key="5">
    <source>
        <dbReference type="Google" id="ProtNLM"/>
    </source>
</evidence>
<keyword evidence="4" id="KW-1185">Reference proteome</keyword>
<feature type="coiled-coil region" evidence="1">
    <location>
        <begin position="214"/>
        <end position="241"/>
    </location>
</feature>